<dbReference type="GO" id="GO:0004519">
    <property type="term" value="F:endonuclease activity"/>
    <property type="evidence" value="ECO:0007669"/>
    <property type="project" value="UniProtKB-KW"/>
</dbReference>
<dbReference type="Proteomes" id="UP000467132">
    <property type="component" value="Unassembled WGS sequence"/>
</dbReference>
<organism evidence="5 6">
    <name type="scientific">Senegalia massiliensis</name>
    <dbReference type="NCBI Taxonomy" id="1720316"/>
    <lineage>
        <taxon>Bacteria</taxon>
        <taxon>Bacillati</taxon>
        <taxon>Bacillota</taxon>
        <taxon>Clostridia</taxon>
        <taxon>Eubacteriales</taxon>
        <taxon>Clostridiaceae</taxon>
        <taxon>Senegalia</taxon>
    </lineage>
</organism>
<dbReference type="GO" id="GO:0003677">
    <property type="term" value="F:DNA binding"/>
    <property type="evidence" value="ECO:0007669"/>
    <property type="project" value="InterPro"/>
</dbReference>
<accession>A0A845QU89</accession>
<keyword evidence="6" id="KW-1185">Reference proteome</keyword>
<dbReference type="GO" id="GO:0016787">
    <property type="term" value="F:hydrolase activity"/>
    <property type="evidence" value="ECO:0007669"/>
    <property type="project" value="UniProtKB-KW"/>
</dbReference>
<keyword evidence="2 5" id="KW-0255">Endonuclease</keyword>
<keyword evidence="3" id="KW-0378">Hydrolase</keyword>
<proteinExistence type="predicted"/>
<name>A0A845QU89_9CLOT</name>
<reference evidence="5 6" key="1">
    <citation type="submission" date="2018-08" db="EMBL/GenBank/DDBJ databases">
        <title>Murine metabolic-syndrome-specific gut microbial biobank.</title>
        <authorList>
            <person name="Liu C."/>
        </authorList>
    </citation>
    <scope>NUCLEOTIDE SEQUENCE [LARGE SCALE GENOMIC DNA]</scope>
    <source>
        <strain evidence="5 6">583</strain>
    </source>
</reference>
<dbReference type="AlphaFoldDB" id="A0A845QU89"/>
<keyword evidence="1" id="KW-0540">Nuclease</keyword>
<dbReference type="SMART" id="SM00927">
    <property type="entry name" value="MutH"/>
    <property type="match status" value="1"/>
</dbReference>
<comment type="caution">
    <text evidence="5">The sequence shown here is derived from an EMBL/GenBank/DDBJ whole genome shotgun (WGS) entry which is preliminary data.</text>
</comment>
<dbReference type="InterPro" id="IPR037057">
    <property type="entry name" value="DNA_rep_MutH/T2_RE_sf"/>
</dbReference>
<dbReference type="InterPro" id="IPR011335">
    <property type="entry name" value="Restrct_endonuc-II-like"/>
</dbReference>
<evidence type="ECO:0000256" key="2">
    <source>
        <dbReference type="ARBA" id="ARBA00022759"/>
    </source>
</evidence>
<dbReference type="SUPFAM" id="SSF52980">
    <property type="entry name" value="Restriction endonuclease-like"/>
    <property type="match status" value="2"/>
</dbReference>
<evidence type="ECO:0000313" key="6">
    <source>
        <dbReference type="Proteomes" id="UP000467132"/>
    </source>
</evidence>
<evidence type="ECO:0000256" key="3">
    <source>
        <dbReference type="ARBA" id="ARBA00022801"/>
    </source>
</evidence>
<gene>
    <name evidence="5" type="ORF">D3Z33_04370</name>
</gene>
<dbReference type="OrthoDB" id="3188707at2"/>
<evidence type="ECO:0000256" key="1">
    <source>
        <dbReference type="ARBA" id="ARBA00022722"/>
    </source>
</evidence>
<evidence type="ECO:0000259" key="4">
    <source>
        <dbReference type="SMART" id="SM00927"/>
    </source>
</evidence>
<dbReference type="Pfam" id="PF02976">
    <property type="entry name" value="MutH"/>
    <property type="match status" value="2"/>
</dbReference>
<dbReference type="EMBL" id="QXXA01000005">
    <property type="protein sequence ID" value="NBI06095.1"/>
    <property type="molecule type" value="Genomic_DNA"/>
</dbReference>
<dbReference type="CDD" id="cd22355">
    <property type="entry name" value="Sau3AI_C"/>
    <property type="match status" value="1"/>
</dbReference>
<sequence length="464" mass="54252">MKKNLLYDETSPISIESYAKKLIGKTFEDVIGEAKKSKIKNKGRLGQLLEKYYFLYELNSDKNPDFKEAGVELKVTGYVINKSNKKRAKERLVLNIINFNEIYLETFDTSSFLQKNSLLLLVFYHYKKGVQRLDFTIDYVQLFQFPEKDLKIIRDDWNTIVNKIRNGKAHELSEGDTNYLGACTKGASSKSVREQPFNNIMAKQRAFSLKQGYLTQILNDYIIKGKKTYDDSVIKDIRVLDNITFEQFVIDKINYHRGKSIANLANEFDVNTNPTSKSYVADITKSILGVEGKYIEEFEKANIKIKTIRINQKGTIKEHMSFPTFKFTEIINEDWESSTLREMFLNTRFLFVIYRFDKFNDLRLEKCMFWNVPHNDLEYEIKEVWKKTISIIKEGIRTKKVGKRTTNNLPSASSSSILHVRPHARNKKDTYPLPNGGEYTKQCFWLNNSYILRQILNDESEEIN</sequence>
<dbReference type="Gene3D" id="3.40.600.10">
    <property type="entry name" value="DNA mismatch repair MutH/Restriction endonuclease, type II"/>
    <property type="match status" value="2"/>
</dbReference>
<dbReference type="InterPro" id="IPR011337">
    <property type="entry name" value="DNA_rep_MutH/RE_typeII_Sau3AI"/>
</dbReference>
<dbReference type="NCBIfam" id="NF040973">
    <property type="entry name" value="restrict_Sau3AI"/>
    <property type="match status" value="1"/>
</dbReference>
<protein>
    <submittedName>
        <fullName evidence="5">Restriction endonuclease</fullName>
    </submittedName>
</protein>
<feature type="domain" description="DNA mismatch repair MutH/Type II restriction enzyme Sau3AI" evidence="4">
    <location>
        <begin position="56"/>
        <end position="156"/>
    </location>
</feature>
<evidence type="ECO:0000313" key="5">
    <source>
        <dbReference type="EMBL" id="NBI06095.1"/>
    </source>
</evidence>
<dbReference type="CDD" id="cd22356">
    <property type="entry name" value="Sau3AI_N-like"/>
    <property type="match status" value="1"/>
</dbReference>